<dbReference type="EMBL" id="JABFUD020000011">
    <property type="protein sequence ID" value="KAI5073624.1"/>
    <property type="molecule type" value="Genomic_DNA"/>
</dbReference>
<evidence type="ECO:0000313" key="2">
    <source>
        <dbReference type="EMBL" id="KAI5073624.1"/>
    </source>
</evidence>
<dbReference type="Gene3D" id="3.40.50.300">
    <property type="entry name" value="P-loop containing nucleotide triphosphate hydrolases"/>
    <property type="match status" value="1"/>
</dbReference>
<proteinExistence type="predicted"/>
<keyword evidence="1" id="KW-0934">Plastid</keyword>
<evidence type="ECO:0000256" key="1">
    <source>
        <dbReference type="ARBA" id="ARBA00022528"/>
    </source>
</evidence>
<accession>A0A9D4UT58</accession>
<dbReference type="Gene3D" id="3.80.10.10">
    <property type="entry name" value="Ribonuclease Inhibitor"/>
    <property type="match status" value="1"/>
</dbReference>
<dbReference type="AlphaFoldDB" id="A0A9D4UT58"/>
<dbReference type="SUPFAM" id="SSF52540">
    <property type="entry name" value="P-loop containing nucleoside triphosphate hydrolases"/>
    <property type="match status" value="1"/>
</dbReference>
<comment type="caution">
    <text evidence="2">The sequence shown here is derived from an EMBL/GenBank/DDBJ whole genome shotgun (WGS) entry which is preliminary data.</text>
</comment>
<evidence type="ECO:0000313" key="3">
    <source>
        <dbReference type="Proteomes" id="UP000886520"/>
    </source>
</evidence>
<organism evidence="2 3">
    <name type="scientific">Adiantum capillus-veneris</name>
    <name type="common">Maidenhair fern</name>
    <dbReference type="NCBI Taxonomy" id="13818"/>
    <lineage>
        <taxon>Eukaryota</taxon>
        <taxon>Viridiplantae</taxon>
        <taxon>Streptophyta</taxon>
        <taxon>Embryophyta</taxon>
        <taxon>Tracheophyta</taxon>
        <taxon>Polypodiopsida</taxon>
        <taxon>Polypodiidae</taxon>
        <taxon>Polypodiales</taxon>
        <taxon>Pteridineae</taxon>
        <taxon>Pteridaceae</taxon>
        <taxon>Vittarioideae</taxon>
        <taxon>Adiantum</taxon>
    </lineage>
</organism>
<keyword evidence="3" id="KW-1185">Reference proteome</keyword>
<dbReference type="InterPro" id="IPR032675">
    <property type="entry name" value="LRR_dom_sf"/>
</dbReference>
<protein>
    <submittedName>
        <fullName evidence="2">Uncharacterized protein</fullName>
    </submittedName>
</protein>
<dbReference type="PANTHER" id="PTHR47679">
    <property type="entry name" value="PROTEIN TORNADO 1"/>
    <property type="match status" value="1"/>
</dbReference>
<dbReference type="SUPFAM" id="SSF52047">
    <property type="entry name" value="RNI-like"/>
    <property type="match status" value="1"/>
</dbReference>
<sequence length="1111" mass="124999">MESCVQLGSINIAHAFAASQCRTFTDFLFSTAFRQGSPVQRVDLLPNLDFLRAGDESTTLSISVMDLRKHEELRELGSFLRFLRGLPTSLGTSCTTLSLLNIDFDSLEELDALCDGIASPLCSLTNLDLDFSLEDSQLEQEEITMENAQEQENNKIGAQDRLIKGALLKNTSLQSVSLFSGSIHSDSLYTALARRPPCAIKELQVLLQDNHTLDHVHRILAGLSQNAIALTSLHIRGGDWSRSSTSLKDGERQLATMLETNTSLSALKLQLLYLPGKVIEILFASLEKNLHLTHLSLEGCEGPEWPSASSILDSLRTNGRISRLDLKHTPLETGQRQAAIMAQLERNQENLKQLKVIKSRGSARVKSTTVRLFLCGLPFSGKTTLSTSLVKWNNALSSGKASGSLVKWNSTKSAFSSITRCLSCARDVHVETTHGRTRGIAVSTLENDKVKVSLWDMAGQAEYYAFHDHMFPNIMGELLHFDDKRYQHQGFYTLEFLESLLESKINTQTNDNRSKSNKYGRAKETYVPKIEGKALVKLFMWTICRYGLAKETYVPKIEGKALVKLFMWTICRYGLAKETYVPKIEGKALVKLLIGLRLACQRDDHLEDSDVFIPASLCAVSRVHTPPSLYMKDDEGSTLTFMGRRLKCKNSICTFFTPGIFPLLQVTFNSIFCGIETILQENMIAFSHAGIKVLIEFFKHEGQDHFIDILIRSRLDLDDTIGWVHGELINNIEKVCAEPKGIQGVELVREVIRPRCVKETVSMDKRKNSAVSLQKLRDTLNYHIERKGPRLDCLSVFHDWQMTHDSDRVVDLLGREETIKVVEAYRRTFIAEVEDVLGINIEKEDCGSKGPDQKVFHSTPSGKERAYIYNGVKEACRGIQEMHKDIREMQKDIKRIGEDMQRQCQSLLPKLSQRMHELLTFFNEREMARLPRMFVVTKDNGGRIRKIVGAMLPSLENVRLELLCEHRSQPHLVEEQRGLSFVTLEDGLLKQGLPYIRLFLKIAGVVMKVGAHVAAGLGDAIPDFTRVLAAVANAPASSTSTQFQALSSPDHRSRLCFQKGQKWLQDVLLRYNCCTNETIHEKFGLSRVQYGDLHVGWLCDTHGAEGELYPI</sequence>
<reference evidence="2" key="1">
    <citation type="submission" date="2021-01" db="EMBL/GenBank/DDBJ databases">
        <title>Adiantum capillus-veneris genome.</title>
        <authorList>
            <person name="Fang Y."/>
            <person name="Liao Q."/>
        </authorList>
    </citation>
    <scope>NUCLEOTIDE SEQUENCE</scope>
    <source>
        <strain evidence="2">H3</strain>
        <tissue evidence="2">Leaf</tissue>
    </source>
</reference>
<dbReference type="OrthoDB" id="968660at2759"/>
<dbReference type="PANTHER" id="PTHR47679:SF1">
    <property type="entry name" value="PROTEIN TORNADO 1"/>
    <property type="match status" value="1"/>
</dbReference>
<name>A0A9D4UT58_ADICA</name>
<gene>
    <name evidence="2" type="ORF">GOP47_0011637</name>
</gene>
<dbReference type="InterPro" id="IPR027417">
    <property type="entry name" value="P-loop_NTPase"/>
</dbReference>
<keyword evidence="1" id="KW-0150">Chloroplast</keyword>
<dbReference type="Proteomes" id="UP000886520">
    <property type="component" value="Chromosome 11"/>
</dbReference>